<evidence type="ECO:0000259" key="3">
    <source>
        <dbReference type="PROSITE" id="PS50085"/>
    </source>
</evidence>
<dbReference type="STRING" id="1016849.A0A0D1XBF7"/>
<reference evidence="4 5" key="1">
    <citation type="submission" date="2015-01" db="EMBL/GenBank/DDBJ databases">
        <title>The Genome Sequence of Exophiala sideris CBS121828.</title>
        <authorList>
            <consortium name="The Broad Institute Genomics Platform"/>
            <person name="Cuomo C."/>
            <person name="de Hoog S."/>
            <person name="Gorbushina A."/>
            <person name="Stielow B."/>
            <person name="Teixiera M."/>
            <person name="Abouelleil A."/>
            <person name="Chapman S.B."/>
            <person name="Priest M."/>
            <person name="Young S.K."/>
            <person name="Wortman J."/>
            <person name="Nusbaum C."/>
            <person name="Birren B."/>
        </authorList>
    </citation>
    <scope>NUCLEOTIDE SEQUENCE [LARGE SCALE GENOMIC DNA]</scope>
    <source>
        <strain evidence="4 5">CBS 121828</strain>
    </source>
</reference>
<dbReference type="InterPro" id="IPR035974">
    <property type="entry name" value="Rap/Ran-GAP_sf"/>
</dbReference>
<name>A0A0D1XBF7_9EURO</name>
<dbReference type="HOGENOM" id="CLU_003828_0_0_1"/>
<dbReference type="SUPFAM" id="SSF111347">
    <property type="entry name" value="Rap/Ran-GAP"/>
    <property type="match status" value="1"/>
</dbReference>
<proteinExistence type="predicted"/>
<dbReference type="Pfam" id="PF03542">
    <property type="entry name" value="Tuberin"/>
    <property type="match status" value="1"/>
</dbReference>
<feature type="compositionally biased region" description="Basic and acidic residues" evidence="2">
    <location>
        <begin position="37"/>
        <end position="54"/>
    </location>
</feature>
<feature type="domain" description="Rap-GAP" evidence="3">
    <location>
        <begin position="1139"/>
        <end position="1373"/>
    </location>
</feature>
<evidence type="ECO:0000313" key="4">
    <source>
        <dbReference type="EMBL" id="KIV85241.1"/>
    </source>
</evidence>
<dbReference type="PROSITE" id="PS50085">
    <property type="entry name" value="RAPGAP"/>
    <property type="match status" value="1"/>
</dbReference>
<evidence type="ECO:0000256" key="1">
    <source>
        <dbReference type="ARBA" id="ARBA00022468"/>
    </source>
</evidence>
<dbReference type="GO" id="GO:0005096">
    <property type="term" value="F:GTPase activator activity"/>
    <property type="evidence" value="ECO:0007669"/>
    <property type="project" value="UniProtKB-KW"/>
</dbReference>
<dbReference type="InterPro" id="IPR000331">
    <property type="entry name" value="Rap/Ran_GAP_dom"/>
</dbReference>
<dbReference type="EMBL" id="KN846951">
    <property type="protein sequence ID" value="KIV85240.1"/>
    <property type="molecule type" value="Genomic_DNA"/>
</dbReference>
<dbReference type="EMBL" id="KN846951">
    <property type="protein sequence ID" value="KIV85241.1"/>
    <property type="molecule type" value="Genomic_DNA"/>
</dbReference>
<evidence type="ECO:0000313" key="5">
    <source>
        <dbReference type="Proteomes" id="UP000053599"/>
    </source>
</evidence>
<dbReference type="GO" id="GO:0051056">
    <property type="term" value="P:regulation of small GTPase mediated signal transduction"/>
    <property type="evidence" value="ECO:0007669"/>
    <property type="project" value="InterPro"/>
</dbReference>
<feature type="compositionally biased region" description="Polar residues" evidence="2">
    <location>
        <begin position="1"/>
        <end position="16"/>
    </location>
</feature>
<organism evidence="4 5">
    <name type="scientific">Exophiala sideris</name>
    <dbReference type="NCBI Taxonomy" id="1016849"/>
    <lineage>
        <taxon>Eukaryota</taxon>
        <taxon>Fungi</taxon>
        <taxon>Dikarya</taxon>
        <taxon>Ascomycota</taxon>
        <taxon>Pezizomycotina</taxon>
        <taxon>Eurotiomycetes</taxon>
        <taxon>Chaetothyriomycetidae</taxon>
        <taxon>Chaetothyriales</taxon>
        <taxon>Herpotrichiellaceae</taxon>
        <taxon>Exophiala</taxon>
    </lineage>
</organism>
<feature type="compositionally biased region" description="Basic and acidic residues" evidence="2">
    <location>
        <begin position="1401"/>
        <end position="1413"/>
    </location>
</feature>
<keyword evidence="1" id="KW-0343">GTPase activation</keyword>
<dbReference type="InterPro" id="IPR016024">
    <property type="entry name" value="ARM-type_fold"/>
</dbReference>
<dbReference type="PANTHER" id="PTHR10063">
    <property type="entry name" value="TUBERIN"/>
    <property type="match status" value="1"/>
</dbReference>
<dbReference type="Pfam" id="PF11864">
    <property type="entry name" value="DUF3384"/>
    <property type="match status" value="1"/>
</dbReference>
<dbReference type="SUPFAM" id="SSF48371">
    <property type="entry name" value="ARM repeat"/>
    <property type="match status" value="1"/>
</dbReference>
<protein>
    <recommendedName>
        <fullName evidence="3">Rap-GAP domain-containing protein</fullName>
    </recommendedName>
</protein>
<dbReference type="InterPro" id="IPR018515">
    <property type="entry name" value="Tuberin-type_domain"/>
</dbReference>
<dbReference type="InterPro" id="IPR024584">
    <property type="entry name" value="Tuberin_N"/>
</dbReference>
<dbReference type="Gene3D" id="3.40.50.11210">
    <property type="entry name" value="Rap/Ran-GAP"/>
    <property type="match status" value="1"/>
</dbReference>
<evidence type="ECO:0000256" key="2">
    <source>
        <dbReference type="SAM" id="MobiDB-lite"/>
    </source>
</evidence>
<gene>
    <name evidence="4" type="ORF">PV11_00963</name>
</gene>
<dbReference type="GO" id="GO:0005634">
    <property type="term" value="C:nucleus"/>
    <property type="evidence" value="ECO:0007669"/>
    <property type="project" value="InterPro"/>
</dbReference>
<dbReference type="InterPro" id="IPR027107">
    <property type="entry name" value="Tuberin/Ral-act_asu"/>
</dbReference>
<dbReference type="Proteomes" id="UP000053599">
    <property type="component" value="Unassembled WGS sequence"/>
</dbReference>
<dbReference type="GO" id="GO:0033596">
    <property type="term" value="C:TSC1-TSC2 complex"/>
    <property type="evidence" value="ECO:0007669"/>
    <property type="project" value="TreeGrafter"/>
</dbReference>
<feature type="region of interest" description="Disordered" evidence="2">
    <location>
        <begin position="1373"/>
        <end position="1414"/>
    </location>
</feature>
<dbReference type="GO" id="GO:0032007">
    <property type="term" value="P:negative regulation of TOR signaling"/>
    <property type="evidence" value="ECO:0007669"/>
    <property type="project" value="TreeGrafter"/>
</dbReference>
<feature type="region of interest" description="Disordered" evidence="2">
    <location>
        <begin position="1"/>
        <end position="64"/>
    </location>
</feature>
<sequence>MSTENDSTQERPSTTNAEREPRRRSVWHVPVLTPKSHSPDDAALQDRHNEKVPHDQPPPDVRDVLDRGLALSSSPDEARSWLIAFGDLSPGTDVSTRLIGLRDGNDSLLSILCQWVPLWSSRADKSRKDKTSKSTSIRDAKNLDWLLRYISDYIGLNSSRIDHVELAHTVDAITNLCLNARRDADINGGVNVLYTILCHFDFPKTGLEQTLVVLCASAANLQDLPDHLFDCARTLATGGLHREVITTLFTFIVTPTLENNSKNLSHARGATRLLRNLIDEQSKEGAHVVNLEEFVEELHIAANQGIFRFSYDILSSLHTILSSEQRRAEIPTLKFGKVMDILLLCLEMTPFSAGNLAQSPVISPIEDNKDRHSEKHYERHYRDRDNMATMLAQDFHMIWEQLEPSSQHAVNDFFLEHPRFADAQQVSVALEYAKGNYLVPTEHESRTQYAHDLYERIVQNQAILPISRIKAVEVLVQATIETHMAVPDTDDQAGEAYVWMLERLLQQLEAERNSQVLAGVLKALDSMVSQHEQAAKEHSSILRAIEKITDLLLLLAAPNPSLNDECAALATKVVATIFGYSLHTDPKAAVKVFDALQQIAGSRCKFRMARLVAKRILFRLRANEAGFVFLTADSESQSIASALLRTRDSAGLFHYEVPSSQRHSASSTSLSTKSDSVSESLWQYPDTEDVDFPFADVPAQFLNIDASAHPHVQAEIDMDTWLMNIIMCLQADTDWETYSYTIVHVAAQLSNFALFLYSMESVVKLRQVLCEQIVNNTFREAPASTGLKKSDVALCMFNILVPLIPFATMKSEAVQKGFGDDLVRTFLSGLGGVWEGTSRPCIHALSVCSLEIPSSVATLYPTIIDKMSKNMTQAHLTSHILEFLIHMALLPEMHSNLNPDEIQMIFGICIQFLEKTREQHQSSLTSPSGRLNPISRHSGMNFRRPPYRAAMLTDIGLPQYAAALAYHIMIFWFLSLRLETRAKYVSWIVARLVWKNGRGEETIDEQSQVLIDMMQRTAFTDLGETSPDSDFAGPEDGPVSSSSWIVGLSIITAQTAGHTGKTQIIKRQASGTTYARYQQLTTQLPAHHAPSHTEIRHQEATTEMLPSHIILQLVASAATISAGDQPVPLADEDYVKRALELFDRIPTVSSHKVGVLYIGDGQTSEAEYLANTSGTPDFERFLDGLGYVVSLRPPLHYNPQGLEYPRDGENTIAWRNRVDEIVYHVPTMMPTDMDEDPHFITKKSHVGNCHVNVIFNRSGVPWIFDYFQSQLNYVNIVIRPACCCGHTPDANSMPGFYWVQVITREGFPNMSPAAVPKIVSAAQLGPFVRAIALNASMFSSCWNSKDIDPEFPSTWRARLQQIKRLRERVTSKMADKQVLAAPSGTASSGGPNASAGRRTPVPRDEAVGPRKDVSLASQLDFSSWTTMQHG</sequence>
<dbReference type="PANTHER" id="PTHR10063:SF0">
    <property type="entry name" value="TUBERIN"/>
    <property type="match status" value="1"/>
</dbReference>
<accession>A0A0D1XBF7</accession>
<dbReference type="OrthoDB" id="19311at2759"/>
<dbReference type="Pfam" id="PF02145">
    <property type="entry name" value="Rap_GAP"/>
    <property type="match status" value="1"/>
</dbReference>